<dbReference type="PANTHER" id="PTHR34298">
    <property type="entry name" value="SEGREGATION AND CONDENSATION PROTEIN B"/>
    <property type="match status" value="1"/>
</dbReference>
<dbReference type="Pfam" id="PF04079">
    <property type="entry name" value="SMC_ScpB"/>
    <property type="match status" value="1"/>
</dbReference>
<dbReference type="InterPro" id="IPR036388">
    <property type="entry name" value="WH-like_DNA-bd_sf"/>
</dbReference>
<dbReference type="Gene3D" id="1.10.10.10">
    <property type="entry name" value="Winged helix-like DNA-binding domain superfamily/Winged helix DNA-binding domain"/>
    <property type="match status" value="2"/>
</dbReference>
<evidence type="ECO:0008006" key="8">
    <source>
        <dbReference type="Google" id="ProtNLM"/>
    </source>
</evidence>
<evidence type="ECO:0000313" key="7">
    <source>
        <dbReference type="Proteomes" id="UP000177565"/>
    </source>
</evidence>
<evidence type="ECO:0000256" key="1">
    <source>
        <dbReference type="ARBA" id="ARBA00022490"/>
    </source>
</evidence>
<dbReference type="AlphaFoldDB" id="A0A1G2MTG6"/>
<keyword evidence="2" id="KW-0132">Cell division</keyword>
<proteinExistence type="predicted"/>
<accession>A0A1G2MTG6</accession>
<gene>
    <name evidence="6" type="ORF">A3C06_04760</name>
</gene>
<dbReference type="Proteomes" id="UP000177565">
    <property type="component" value="Unassembled WGS sequence"/>
</dbReference>
<evidence type="ECO:0000313" key="6">
    <source>
        <dbReference type="EMBL" id="OHA26322.1"/>
    </source>
</evidence>
<dbReference type="SUPFAM" id="SSF46785">
    <property type="entry name" value="Winged helix' DNA-binding domain"/>
    <property type="match status" value="2"/>
</dbReference>
<dbReference type="GO" id="GO:0051301">
    <property type="term" value="P:cell division"/>
    <property type="evidence" value="ECO:0007669"/>
    <property type="project" value="UniProtKB-KW"/>
</dbReference>
<protein>
    <recommendedName>
        <fullName evidence="8">SMC-Scp complex subunit ScpB</fullName>
    </recommendedName>
</protein>
<reference evidence="6 7" key="1">
    <citation type="journal article" date="2016" name="Nat. Commun.">
        <title>Thousands of microbial genomes shed light on interconnected biogeochemical processes in an aquifer system.</title>
        <authorList>
            <person name="Anantharaman K."/>
            <person name="Brown C.T."/>
            <person name="Hug L.A."/>
            <person name="Sharon I."/>
            <person name="Castelle C.J."/>
            <person name="Probst A.J."/>
            <person name="Thomas B.C."/>
            <person name="Singh A."/>
            <person name="Wilkins M.J."/>
            <person name="Karaoz U."/>
            <person name="Brodie E.L."/>
            <person name="Williams K.H."/>
            <person name="Hubbard S.S."/>
            <person name="Banfield J.F."/>
        </authorList>
    </citation>
    <scope>NUCLEOTIDE SEQUENCE [LARGE SCALE GENOMIC DNA]</scope>
</reference>
<dbReference type="EMBL" id="MHRQ01000022">
    <property type="protein sequence ID" value="OHA26322.1"/>
    <property type="molecule type" value="Genomic_DNA"/>
</dbReference>
<sequence length="188" mass="21495">MNNITKKIEAILFWRAEPISKKKLAEFLQIPVAEIEKEIATLESELHTRGIVLIRKEDEVMLGTAPEHSTLIERLTKEELHKELGKAGLETLSIVLYFGPVTRSEIDYIRGVNSTFVLRNLMVRGLVERSTNTEDQRSFLYKPTFQMLSFLGLTSVRDMPDYDSAQAELKNFKESQAQEDTSSKEESV</sequence>
<feature type="region of interest" description="Disordered" evidence="5">
    <location>
        <begin position="167"/>
        <end position="188"/>
    </location>
</feature>
<organism evidence="6 7">
    <name type="scientific">Candidatus Taylorbacteria bacterium RIFCSPHIGHO2_02_FULL_46_13</name>
    <dbReference type="NCBI Taxonomy" id="1802312"/>
    <lineage>
        <taxon>Bacteria</taxon>
        <taxon>Candidatus Tayloriibacteriota</taxon>
    </lineage>
</organism>
<keyword evidence="3" id="KW-0159">Chromosome partition</keyword>
<dbReference type="InterPro" id="IPR005234">
    <property type="entry name" value="ScpB_csome_segregation"/>
</dbReference>
<comment type="caution">
    <text evidence="6">The sequence shown here is derived from an EMBL/GenBank/DDBJ whole genome shotgun (WGS) entry which is preliminary data.</text>
</comment>
<keyword evidence="1" id="KW-0963">Cytoplasm</keyword>
<dbReference type="PANTHER" id="PTHR34298:SF2">
    <property type="entry name" value="SEGREGATION AND CONDENSATION PROTEIN B"/>
    <property type="match status" value="1"/>
</dbReference>
<dbReference type="GO" id="GO:0051304">
    <property type="term" value="P:chromosome separation"/>
    <property type="evidence" value="ECO:0007669"/>
    <property type="project" value="InterPro"/>
</dbReference>
<dbReference type="InterPro" id="IPR036390">
    <property type="entry name" value="WH_DNA-bd_sf"/>
</dbReference>
<dbReference type="STRING" id="1802312.A3C06_04760"/>
<evidence type="ECO:0000256" key="3">
    <source>
        <dbReference type="ARBA" id="ARBA00022829"/>
    </source>
</evidence>
<evidence type="ECO:0000256" key="4">
    <source>
        <dbReference type="ARBA" id="ARBA00023306"/>
    </source>
</evidence>
<name>A0A1G2MTG6_9BACT</name>
<evidence type="ECO:0000256" key="2">
    <source>
        <dbReference type="ARBA" id="ARBA00022618"/>
    </source>
</evidence>
<keyword evidence="4" id="KW-0131">Cell cycle</keyword>
<evidence type="ECO:0000256" key="5">
    <source>
        <dbReference type="SAM" id="MobiDB-lite"/>
    </source>
</evidence>